<protein>
    <submittedName>
        <fullName evidence="1">Uncharacterized protein</fullName>
    </submittedName>
</protein>
<gene>
    <name evidence="1" type="ORF">SAMN04488525_101469</name>
</gene>
<evidence type="ECO:0000313" key="2">
    <source>
        <dbReference type="Proteomes" id="UP000199042"/>
    </source>
</evidence>
<comment type="caution">
    <text evidence="1">The sequence shown here is derived from an EMBL/GenBank/DDBJ whole genome shotgun (WGS) entry which is preliminary data.</text>
</comment>
<reference evidence="1 2" key="1">
    <citation type="submission" date="2016-10" db="EMBL/GenBank/DDBJ databases">
        <authorList>
            <person name="Varghese N."/>
            <person name="Submissions S."/>
        </authorList>
    </citation>
    <scope>NUCLEOTIDE SEQUENCE [LARGE SCALE GENOMIC DNA]</scope>
    <source>
        <strain evidence="1 2">DSM 14526</strain>
    </source>
</reference>
<dbReference type="EMBL" id="FNQH01000001">
    <property type="protein sequence ID" value="SDZ87378.1"/>
    <property type="molecule type" value="Genomic_DNA"/>
</dbReference>
<proteinExistence type="predicted"/>
<sequence length="130" mass="15819">MDPTISEMKIIIANHIDISHSRLKNKEVEFLYQFIMQYDRFQSLDYLYKHCNDNLWSSDGRYTRWYEDYYYFGESEIRIFKNWSFHDDDGQNRNGTTSVEMTARKVIDWFKEHHRLPMFAGVNDIVTILI</sequence>
<accession>A0AB37ZWP3</accession>
<organism evidence="1 2">
    <name type="scientific">Trichococcus collinsii</name>
    <dbReference type="NCBI Taxonomy" id="157076"/>
    <lineage>
        <taxon>Bacteria</taxon>
        <taxon>Bacillati</taxon>
        <taxon>Bacillota</taxon>
        <taxon>Bacilli</taxon>
        <taxon>Lactobacillales</taxon>
        <taxon>Carnobacteriaceae</taxon>
        <taxon>Trichococcus</taxon>
    </lineage>
</organism>
<dbReference type="AlphaFoldDB" id="A0AB37ZWP3"/>
<name>A0AB37ZWP3_9LACT</name>
<dbReference type="Proteomes" id="UP000199042">
    <property type="component" value="Unassembled WGS sequence"/>
</dbReference>
<keyword evidence="2" id="KW-1185">Reference proteome</keyword>
<evidence type="ECO:0000313" key="1">
    <source>
        <dbReference type="EMBL" id="SDZ87378.1"/>
    </source>
</evidence>